<name>A0ACA9KBK5_9GLOM</name>
<evidence type="ECO:0000313" key="2">
    <source>
        <dbReference type="Proteomes" id="UP000789920"/>
    </source>
</evidence>
<evidence type="ECO:0000313" key="1">
    <source>
        <dbReference type="EMBL" id="CAG8463300.1"/>
    </source>
</evidence>
<keyword evidence="2" id="KW-1185">Reference proteome</keyword>
<proteinExistence type="predicted"/>
<comment type="caution">
    <text evidence="1">The sequence shown here is derived from an EMBL/GenBank/DDBJ whole genome shotgun (WGS) entry which is preliminary data.</text>
</comment>
<organism evidence="1 2">
    <name type="scientific">Racocetra persica</name>
    <dbReference type="NCBI Taxonomy" id="160502"/>
    <lineage>
        <taxon>Eukaryota</taxon>
        <taxon>Fungi</taxon>
        <taxon>Fungi incertae sedis</taxon>
        <taxon>Mucoromycota</taxon>
        <taxon>Glomeromycotina</taxon>
        <taxon>Glomeromycetes</taxon>
        <taxon>Diversisporales</taxon>
        <taxon>Gigasporaceae</taxon>
        <taxon>Racocetra</taxon>
    </lineage>
</organism>
<dbReference type="Proteomes" id="UP000789920">
    <property type="component" value="Unassembled WGS sequence"/>
</dbReference>
<protein>
    <submittedName>
        <fullName evidence="1">31689_t:CDS:1</fullName>
    </submittedName>
</protein>
<gene>
    <name evidence="1" type="ORF">RPERSI_LOCUS249</name>
</gene>
<sequence>MKNFESPNIYSVLAPDDTDDAQSEDTPTTSTTRPSQDDYFEEQIEEIRLKHSLGQNPLYLGSDPSIQDTNDSKHLYECQGCTLFDRCDINISRYHEKPLIPIQNKENKIKNKNSKQNFKPFENFGELLDSDLLKSYNGPSDIKNNLMPRKNNGFTYSESIRSLALFISFGHKIEYPVEEFHRFGFHPVFKSISYLKCLDIKSLRKFVLNCAINCWANAWKIAIVLLSNSNQTQHISHLIREIRGVCDRLVLDVIVIHTLLYREKEKREKWEIQKSEPSAVIYRYPDSDILQNLLNDFAQSVRVSYNDPVYFYNKDEPYYEFTNFFWIRIRIDEFYWPSTENYFQAQKFHSNFLRETIRKAWSAREAFIIARRNDCHKRHDWESEDPVKGIFKEHVMRKALFAKFRQHEKLKYKLLSTSTAPLFEHTENDKYWGDGGKFGKGKNRLGQILMEVRNQLMQEEISLLMDEYIRKNERWFITELTELNKFD</sequence>
<accession>A0ACA9KBK5</accession>
<dbReference type="EMBL" id="CAJVQC010000184">
    <property type="protein sequence ID" value="CAG8463300.1"/>
    <property type="molecule type" value="Genomic_DNA"/>
</dbReference>
<reference evidence="1" key="1">
    <citation type="submission" date="2021-06" db="EMBL/GenBank/DDBJ databases">
        <authorList>
            <person name="Kallberg Y."/>
            <person name="Tangrot J."/>
            <person name="Rosling A."/>
        </authorList>
    </citation>
    <scope>NUCLEOTIDE SEQUENCE</scope>
    <source>
        <strain evidence="1">MA461A</strain>
    </source>
</reference>